<dbReference type="EMBL" id="CACSIO010000060">
    <property type="protein sequence ID" value="CAA0124290.1"/>
    <property type="molecule type" value="Genomic_DNA"/>
</dbReference>
<dbReference type="OrthoDB" id="5746445at2"/>
<organism evidence="1 2">
    <name type="scientific">BD1-7 clade bacterium</name>
    <dbReference type="NCBI Taxonomy" id="2029982"/>
    <lineage>
        <taxon>Bacteria</taxon>
        <taxon>Pseudomonadati</taxon>
        <taxon>Pseudomonadota</taxon>
        <taxon>Gammaproteobacteria</taxon>
        <taxon>Cellvibrionales</taxon>
        <taxon>Spongiibacteraceae</taxon>
        <taxon>BD1-7 clade</taxon>
    </lineage>
</organism>
<sequence length="828" mass="86365">MTAIKSQRTGENKIRRALTPQRLIMGTLASSAILLAGCGGGGGGGGGSLPDQITIGYPDAGQAVTREANDNFSFTLDASDVRLSGVTLNGVSVRHLFVKQSDDSYQANFAAIRGFLIDGETNTLRITASNSSPDTVSFTADIASPNVIITNVSTTTGLPEADGNPSVQGVTRKTGLQSVTVGGNSPLVTGNQFSGQVGVPSDLSSAATDADYTFTASFNDGSSSETEMIAHGRPIASALALQINNGAYGPITTWLQDLFIAQLGEGDSSDLIDPITDSQLCEILLNSNAAACSVTFDIVADTVKPEIEVMAVTPASDAYGVDLQLKLTFDFVAANVAVSHADRTVSTLMTWDSNDQTTDPIEVTLNLRARQDAAEGDSSGYVVGVYLQDVQGSDSMDFDIGNPAITNTSCIAVSTNCNDRSGAEISDAIVRAGWVTARPTVNEQAVDQFRTAVSETVNGDWDGTSPVLLSDFSLPAGASDPRPVSEDSDIEEVATVLPGDVSFANNGSGNNNGAFLAIGTGTHISNAATNASNLNTILGSRFNPSTSGFLSETGRLGSDGSLMVALSENSLNQELSLRYAAKEFDNLAAIPGTGAGGITELLNKAINDASPIPVGNVVKESQLNIAVSNAPYVQLETGNDVRLVMSDVKLNLQIDLGQGMITLVDSDLDLEAVLGFSVDADGQPDFNIESSNIGVSVLNVEANNDVEINGVRLEGSLADQVESEVRKALLETLPEQIDDQLQELGDLILPRQAPFLANVGTDAPAALTNTLPKIFGLKVAQDGISVEGSHLLLKGELKDVTEGTNDTLVSMCIYSSDDDLDTCPSQQQ</sequence>
<gene>
    <name evidence="1" type="ORF">OPDIPICF_03050</name>
</gene>
<reference evidence="1 2" key="1">
    <citation type="submission" date="2019-11" db="EMBL/GenBank/DDBJ databases">
        <authorList>
            <person name="Holert J."/>
        </authorList>
    </citation>
    <scope>NUCLEOTIDE SEQUENCE [LARGE SCALE GENOMIC DNA]</scope>
    <source>
        <strain evidence="1">SB11_3</strain>
    </source>
</reference>
<accession>A0A5S9QW77</accession>
<dbReference type="AlphaFoldDB" id="A0A5S9QW77"/>
<protein>
    <submittedName>
        <fullName evidence="1">Uncharacterized protein</fullName>
    </submittedName>
</protein>
<keyword evidence="2" id="KW-1185">Reference proteome</keyword>
<proteinExistence type="predicted"/>
<name>A0A5S9QW77_9GAMM</name>
<evidence type="ECO:0000313" key="1">
    <source>
        <dbReference type="EMBL" id="CAA0124290.1"/>
    </source>
</evidence>
<dbReference type="Proteomes" id="UP000441399">
    <property type="component" value="Unassembled WGS sequence"/>
</dbReference>
<evidence type="ECO:0000313" key="2">
    <source>
        <dbReference type="Proteomes" id="UP000441399"/>
    </source>
</evidence>